<dbReference type="InterPro" id="IPR013107">
    <property type="entry name" value="Acyl-CoA_DH_C"/>
</dbReference>
<dbReference type="SUPFAM" id="SSF56645">
    <property type="entry name" value="Acyl-CoA dehydrogenase NM domain-like"/>
    <property type="match status" value="1"/>
</dbReference>
<dbReference type="SUPFAM" id="SSF47203">
    <property type="entry name" value="Acyl-CoA dehydrogenase C-terminal domain-like"/>
    <property type="match status" value="1"/>
</dbReference>
<feature type="domain" description="Acyl-CoA dehydrogenase/oxidase N-terminal" evidence="2">
    <location>
        <begin position="19"/>
        <end position="108"/>
    </location>
</feature>
<dbReference type="Gene3D" id="1.20.140.10">
    <property type="entry name" value="Butyryl-CoA Dehydrogenase, subunit A, domain 3"/>
    <property type="match status" value="1"/>
</dbReference>
<dbReference type="InterPro" id="IPR046373">
    <property type="entry name" value="Acyl-CoA_Oxase/DH_mid-dom_sf"/>
</dbReference>
<sequence length="393" mass="42162">MTITDTLEATTVIEAVDSARETLRENGLRGENERRVPQESIDLLERAGVYRISTPREYGGLELPLTDQVKVLSAVARGDLSTSWVSSLHSVGTYFVAHYPDEAQREVFTTPDVRVASIFSPGGRLTPVDGGYLLSGRWPFNTGCRSASWDTLAAVLDDGSDGPPMMLLALLPMTELTIEDDWDPSGLAGTGSNAVTADAVFIPAHRVLPLMEALGGLNLSETTKASPLYRAAFFPFVLVNSMGAPVGAAEGALDAFLDRLPGRSITYTSWVQAEAPMTHIDVSDAASTTKAAALLRDDLAERVMSAAIDGRDLDVSARAAVRGEASQVVKLCRQAVRTLFDISSASAIQRTVDIQRIHRDLDALSLHGALALKTNFEVHGRVLTGQEPATPFL</sequence>
<dbReference type="InterPro" id="IPR009100">
    <property type="entry name" value="AcylCoA_DH/oxidase_NM_dom_sf"/>
</dbReference>
<gene>
    <name evidence="4" type="ORF">ABFY20_07860</name>
</gene>
<dbReference type="InterPro" id="IPR037069">
    <property type="entry name" value="AcylCoA_DH/ox_N_sf"/>
</dbReference>
<dbReference type="PANTHER" id="PTHR43884">
    <property type="entry name" value="ACYL-COA DEHYDROGENASE"/>
    <property type="match status" value="1"/>
</dbReference>
<dbReference type="InterPro" id="IPR013786">
    <property type="entry name" value="AcylCoA_DH/ox_N"/>
</dbReference>
<dbReference type="AlphaFoldDB" id="A0AB39BLP6"/>
<proteinExistence type="predicted"/>
<dbReference type="Gene3D" id="2.40.110.10">
    <property type="entry name" value="Butyryl-CoA Dehydrogenase, subunit A, domain 2"/>
    <property type="match status" value="1"/>
</dbReference>
<evidence type="ECO:0000259" key="3">
    <source>
        <dbReference type="Pfam" id="PF08028"/>
    </source>
</evidence>
<dbReference type="Pfam" id="PF02771">
    <property type="entry name" value="Acyl-CoA_dh_N"/>
    <property type="match status" value="1"/>
</dbReference>
<dbReference type="GO" id="GO:0050660">
    <property type="term" value="F:flavin adenine dinucleotide binding"/>
    <property type="evidence" value="ECO:0007669"/>
    <property type="project" value="InterPro"/>
</dbReference>
<name>A0AB39BLP6_9MICO</name>
<feature type="domain" description="Acyl-CoA dehydrogenase C-terminal" evidence="3">
    <location>
        <begin position="245"/>
        <end position="369"/>
    </location>
</feature>
<dbReference type="Pfam" id="PF08028">
    <property type="entry name" value="Acyl-CoA_dh_2"/>
    <property type="match status" value="1"/>
</dbReference>
<dbReference type="PANTHER" id="PTHR43884:SF12">
    <property type="entry name" value="ISOVALERYL-COA DEHYDROGENASE, MITOCHONDRIAL-RELATED"/>
    <property type="match status" value="1"/>
</dbReference>
<evidence type="ECO:0000313" key="4">
    <source>
        <dbReference type="EMBL" id="XDI07003.1"/>
    </source>
</evidence>
<evidence type="ECO:0000256" key="1">
    <source>
        <dbReference type="ARBA" id="ARBA00023002"/>
    </source>
</evidence>
<evidence type="ECO:0000259" key="2">
    <source>
        <dbReference type="Pfam" id="PF02771"/>
    </source>
</evidence>
<accession>A0AB39BLP6</accession>
<dbReference type="InterPro" id="IPR036250">
    <property type="entry name" value="AcylCo_DH-like_C"/>
</dbReference>
<dbReference type="Gene3D" id="1.10.540.10">
    <property type="entry name" value="Acyl-CoA dehydrogenase/oxidase, N-terminal domain"/>
    <property type="match status" value="1"/>
</dbReference>
<keyword evidence="1" id="KW-0560">Oxidoreductase</keyword>
<dbReference type="RefSeq" id="WP_368499379.1">
    <property type="nucleotide sequence ID" value="NZ_CP162511.1"/>
</dbReference>
<protein>
    <submittedName>
        <fullName evidence="4">Acyl-CoA dehydrogenase family protein</fullName>
    </submittedName>
</protein>
<reference evidence="4" key="1">
    <citation type="submission" date="2024-05" db="EMBL/GenBank/DDBJ databases">
        <title>Herbiconiux sp. A18JL235.</title>
        <authorList>
            <person name="Zhang G."/>
        </authorList>
    </citation>
    <scope>NUCLEOTIDE SEQUENCE</scope>
    <source>
        <strain evidence="4">A18JL235</strain>
    </source>
</reference>
<dbReference type="GO" id="GO:0003995">
    <property type="term" value="F:acyl-CoA dehydrogenase activity"/>
    <property type="evidence" value="ECO:0007669"/>
    <property type="project" value="TreeGrafter"/>
</dbReference>
<dbReference type="EMBL" id="CP162511">
    <property type="protein sequence ID" value="XDI07003.1"/>
    <property type="molecule type" value="Genomic_DNA"/>
</dbReference>
<dbReference type="PIRSF" id="PIRSF016578">
    <property type="entry name" value="HsaA"/>
    <property type="match status" value="1"/>
</dbReference>
<organism evidence="4">
    <name type="scientific">Herbiconiux sp. A18JL235</name>
    <dbReference type="NCBI Taxonomy" id="3152363"/>
    <lineage>
        <taxon>Bacteria</taxon>
        <taxon>Bacillati</taxon>
        <taxon>Actinomycetota</taxon>
        <taxon>Actinomycetes</taxon>
        <taxon>Micrococcales</taxon>
        <taxon>Microbacteriaceae</taxon>
        <taxon>Herbiconiux</taxon>
    </lineage>
</organism>